<evidence type="ECO:0000313" key="2">
    <source>
        <dbReference type="Proteomes" id="UP000050761"/>
    </source>
</evidence>
<dbReference type="AlphaFoldDB" id="A0A183FMM2"/>
<evidence type="ECO:0000313" key="1">
    <source>
        <dbReference type="EMBL" id="VDO77243.1"/>
    </source>
</evidence>
<protein>
    <submittedName>
        <fullName evidence="3">Anoctamin</fullName>
    </submittedName>
</protein>
<name>A0A183FMM2_HELPZ</name>
<accession>A0A3P7ZH54</accession>
<gene>
    <name evidence="1" type="ORF">HPBE_LOCUS8658</name>
</gene>
<keyword evidence="2" id="KW-1185">Reference proteome</keyword>
<reference evidence="1 2" key="1">
    <citation type="submission" date="2018-11" db="EMBL/GenBank/DDBJ databases">
        <authorList>
            <consortium name="Pathogen Informatics"/>
        </authorList>
    </citation>
    <scope>NUCLEOTIDE SEQUENCE [LARGE SCALE GENOMIC DNA]</scope>
</reference>
<evidence type="ECO:0000313" key="3">
    <source>
        <dbReference type="WBParaSite" id="HPBE_0000865701-mRNA-1"/>
    </source>
</evidence>
<organism evidence="2 3">
    <name type="scientific">Heligmosomoides polygyrus</name>
    <name type="common">Parasitic roundworm</name>
    <dbReference type="NCBI Taxonomy" id="6339"/>
    <lineage>
        <taxon>Eukaryota</taxon>
        <taxon>Metazoa</taxon>
        <taxon>Ecdysozoa</taxon>
        <taxon>Nematoda</taxon>
        <taxon>Chromadorea</taxon>
        <taxon>Rhabditida</taxon>
        <taxon>Rhabditina</taxon>
        <taxon>Rhabditomorpha</taxon>
        <taxon>Strongyloidea</taxon>
        <taxon>Heligmosomidae</taxon>
        <taxon>Heligmosomoides</taxon>
    </lineage>
</organism>
<accession>A0A183FMM2</accession>
<reference evidence="3" key="2">
    <citation type="submission" date="2019-09" db="UniProtKB">
        <authorList>
            <consortium name="WormBaseParasite"/>
        </authorList>
    </citation>
    <scope>IDENTIFICATION</scope>
</reference>
<dbReference type="Proteomes" id="UP000050761">
    <property type="component" value="Unassembled WGS sequence"/>
</dbReference>
<proteinExistence type="predicted"/>
<dbReference type="WBParaSite" id="HPBE_0000865701-mRNA-1">
    <property type="protein sequence ID" value="HPBE_0000865701-mRNA-1"/>
    <property type="gene ID" value="HPBE_0000865701"/>
</dbReference>
<sequence>MAPCPHRAEGPESRGIHCNLAESYVQAIVVAYLLQPDAFVMLAPAVLMMVCRVLEASPCTFSNFQMARSEMDESGRYSSSKYLVSCAEFATKTAA</sequence>
<dbReference type="EMBL" id="UZAH01026217">
    <property type="protein sequence ID" value="VDO77243.1"/>
    <property type="molecule type" value="Genomic_DNA"/>
</dbReference>